<evidence type="ECO:0000313" key="3">
    <source>
        <dbReference type="EMBL" id="THU88008.1"/>
    </source>
</evidence>
<gene>
    <name evidence="3" type="ORF">K435DRAFT_680663</name>
</gene>
<sequence length="397" mass="44266">MDIEPFVGDGSNPRENPHNFLRKWQLSLTKLKKDAEDKEKVSSFQLYCSVGSAAYEWFDELTLEQKGSMVSFIAAFEKRWPKVKAAKKTRAEYEVELLGHKLAEDDIGKKVELYGQEVFTHMAWAEKIRELVQGAGVDITTSSIYLGQVRQNIPDALQDELKGEYANWEGYITAVKGLSADTVTRISRRLQEARTEKALAELQRMRIPQLPASPTAPLRRAMANTSISDIRPPRFPTGQGGGAQNILYQRVPGQTANTFSSLPALSEKELADLRTRIDSIPQQPDTPAGQTAYKAQIMAWEQQNGTNTRVDHTKPYPLTPGTAPTCSGECFKCGAHGHIGPLCALPCEQWLPVRERDWRRLCFTYLTAFRRNRVQQVNLVAIGSVEVDSGNGEGPSA</sequence>
<dbReference type="InterPro" id="IPR001878">
    <property type="entry name" value="Znf_CCHC"/>
</dbReference>
<organism evidence="3 4">
    <name type="scientific">Dendrothele bispora (strain CBS 962.96)</name>
    <dbReference type="NCBI Taxonomy" id="1314807"/>
    <lineage>
        <taxon>Eukaryota</taxon>
        <taxon>Fungi</taxon>
        <taxon>Dikarya</taxon>
        <taxon>Basidiomycota</taxon>
        <taxon>Agaricomycotina</taxon>
        <taxon>Agaricomycetes</taxon>
        <taxon>Agaricomycetidae</taxon>
        <taxon>Agaricales</taxon>
        <taxon>Agaricales incertae sedis</taxon>
        <taxon>Dendrothele</taxon>
    </lineage>
</organism>
<dbReference type="PROSITE" id="PS50158">
    <property type="entry name" value="ZF_CCHC"/>
    <property type="match status" value="1"/>
</dbReference>
<dbReference type="GO" id="GO:0003676">
    <property type="term" value="F:nucleic acid binding"/>
    <property type="evidence" value="ECO:0007669"/>
    <property type="project" value="InterPro"/>
</dbReference>
<keyword evidence="1" id="KW-0479">Metal-binding</keyword>
<dbReference type="EMBL" id="ML179426">
    <property type="protein sequence ID" value="THU88008.1"/>
    <property type="molecule type" value="Genomic_DNA"/>
</dbReference>
<protein>
    <recommendedName>
        <fullName evidence="2">CCHC-type domain-containing protein</fullName>
    </recommendedName>
</protein>
<feature type="domain" description="CCHC-type" evidence="2">
    <location>
        <begin position="330"/>
        <end position="343"/>
    </location>
</feature>
<dbReference type="OrthoDB" id="3055569at2759"/>
<name>A0A4S8LHF8_DENBC</name>
<dbReference type="GO" id="GO:0008270">
    <property type="term" value="F:zinc ion binding"/>
    <property type="evidence" value="ECO:0007669"/>
    <property type="project" value="UniProtKB-KW"/>
</dbReference>
<dbReference type="Proteomes" id="UP000297245">
    <property type="component" value="Unassembled WGS sequence"/>
</dbReference>
<keyword evidence="1" id="KW-0863">Zinc-finger</keyword>
<dbReference type="AlphaFoldDB" id="A0A4S8LHF8"/>
<reference evidence="3 4" key="1">
    <citation type="journal article" date="2019" name="Nat. Ecol. Evol.">
        <title>Megaphylogeny resolves global patterns of mushroom evolution.</title>
        <authorList>
            <person name="Varga T."/>
            <person name="Krizsan K."/>
            <person name="Foldi C."/>
            <person name="Dima B."/>
            <person name="Sanchez-Garcia M."/>
            <person name="Sanchez-Ramirez S."/>
            <person name="Szollosi G.J."/>
            <person name="Szarkandi J.G."/>
            <person name="Papp V."/>
            <person name="Albert L."/>
            <person name="Andreopoulos W."/>
            <person name="Angelini C."/>
            <person name="Antonin V."/>
            <person name="Barry K.W."/>
            <person name="Bougher N.L."/>
            <person name="Buchanan P."/>
            <person name="Buyck B."/>
            <person name="Bense V."/>
            <person name="Catcheside P."/>
            <person name="Chovatia M."/>
            <person name="Cooper J."/>
            <person name="Damon W."/>
            <person name="Desjardin D."/>
            <person name="Finy P."/>
            <person name="Geml J."/>
            <person name="Haridas S."/>
            <person name="Hughes K."/>
            <person name="Justo A."/>
            <person name="Karasinski D."/>
            <person name="Kautmanova I."/>
            <person name="Kiss B."/>
            <person name="Kocsube S."/>
            <person name="Kotiranta H."/>
            <person name="LaButti K.M."/>
            <person name="Lechner B.E."/>
            <person name="Liimatainen K."/>
            <person name="Lipzen A."/>
            <person name="Lukacs Z."/>
            <person name="Mihaltcheva S."/>
            <person name="Morgado L.N."/>
            <person name="Niskanen T."/>
            <person name="Noordeloos M.E."/>
            <person name="Ohm R.A."/>
            <person name="Ortiz-Santana B."/>
            <person name="Ovrebo C."/>
            <person name="Racz N."/>
            <person name="Riley R."/>
            <person name="Savchenko A."/>
            <person name="Shiryaev A."/>
            <person name="Soop K."/>
            <person name="Spirin V."/>
            <person name="Szebenyi C."/>
            <person name="Tomsovsky M."/>
            <person name="Tulloss R.E."/>
            <person name="Uehling J."/>
            <person name="Grigoriev I.V."/>
            <person name="Vagvolgyi C."/>
            <person name="Papp T."/>
            <person name="Martin F.M."/>
            <person name="Miettinen O."/>
            <person name="Hibbett D.S."/>
            <person name="Nagy L.G."/>
        </authorList>
    </citation>
    <scope>NUCLEOTIDE SEQUENCE [LARGE SCALE GENOMIC DNA]</scope>
    <source>
        <strain evidence="3 4">CBS 962.96</strain>
    </source>
</reference>
<accession>A0A4S8LHF8</accession>
<evidence type="ECO:0000313" key="4">
    <source>
        <dbReference type="Proteomes" id="UP000297245"/>
    </source>
</evidence>
<evidence type="ECO:0000259" key="2">
    <source>
        <dbReference type="PROSITE" id="PS50158"/>
    </source>
</evidence>
<proteinExistence type="predicted"/>
<keyword evidence="1" id="KW-0862">Zinc</keyword>
<evidence type="ECO:0000256" key="1">
    <source>
        <dbReference type="PROSITE-ProRule" id="PRU00047"/>
    </source>
</evidence>
<keyword evidence="4" id="KW-1185">Reference proteome</keyword>